<dbReference type="EMBL" id="FWZT01000004">
    <property type="protein sequence ID" value="SMF08378.1"/>
    <property type="molecule type" value="Genomic_DNA"/>
</dbReference>
<organism evidence="1 2">
    <name type="scientific">Pseudobacteriovorax antillogorgiicola</name>
    <dbReference type="NCBI Taxonomy" id="1513793"/>
    <lineage>
        <taxon>Bacteria</taxon>
        <taxon>Pseudomonadati</taxon>
        <taxon>Bdellovibrionota</taxon>
        <taxon>Oligoflexia</taxon>
        <taxon>Oligoflexales</taxon>
        <taxon>Pseudobacteriovoracaceae</taxon>
        <taxon>Pseudobacteriovorax</taxon>
    </lineage>
</organism>
<evidence type="ECO:0000313" key="1">
    <source>
        <dbReference type="EMBL" id="SMF08378.1"/>
    </source>
</evidence>
<dbReference type="STRING" id="1513793.SAMN06296036_104291"/>
<keyword evidence="2" id="KW-1185">Reference proteome</keyword>
<dbReference type="PROSITE" id="PS51257">
    <property type="entry name" value="PROKAR_LIPOPROTEIN"/>
    <property type="match status" value="1"/>
</dbReference>
<name>A0A1Y6BKK9_9BACT</name>
<protein>
    <submittedName>
        <fullName evidence="1">Uncharacterized protein</fullName>
    </submittedName>
</protein>
<gene>
    <name evidence="1" type="ORF">SAMN06296036_104291</name>
</gene>
<evidence type="ECO:0000313" key="2">
    <source>
        <dbReference type="Proteomes" id="UP000192907"/>
    </source>
</evidence>
<dbReference type="Proteomes" id="UP000192907">
    <property type="component" value="Unassembled WGS sequence"/>
</dbReference>
<proteinExistence type="predicted"/>
<dbReference type="OrthoDB" id="9995662at2"/>
<reference evidence="2" key="1">
    <citation type="submission" date="2017-04" db="EMBL/GenBank/DDBJ databases">
        <authorList>
            <person name="Varghese N."/>
            <person name="Submissions S."/>
        </authorList>
    </citation>
    <scope>NUCLEOTIDE SEQUENCE [LARGE SCALE GENOMIC DNA]</scope>
    <source>
        <strain evidence="2">RKEM611</strain>
    </source>
</reference>
<sequence>MTSKTLENLLISSAICCGGLLLGSCGESDSDDEVAATDPSTPGVVVSDSDTVSLSGKLAIGSGLRLAADGSGLLAVNMSGGTPIGDPADIEVAADGSFSYSASKINDQVDEINAELAKDESEWDWDTLAVLASDLFGESLTGEELQSYGADDVRTYMEQFASQLETLGTTTLLIAYDPSDDVTAEAESFRFIGLPTSSGKNLIALANQSMVGNLSLGDISDGDDGESTAELEAETGFDLSESVIDTLAESGKALKDFKNRYMNDDWSIETFWAWRGEKADAIDQYNTPSELSYSGVGFYIGSQTDTPFVYDELCSTKLGSLVFTPPSSVQVKAGDDSISTYTTFSNADATQSTQGDNRICSGGSFYGREDGTNDFMINFGTGGGIQGDLPSGLWRMTWDGTEVARFDVALTKPFDSDGNPTVFIPSAKFVTSNSQINSVTIKFYIWNGTELSELTDITAFQRLVSQVNASITKEDTNGEVRGTATFADGATEATLTFDEAVATSNAAYMSVSYTIGTANYRTEYR</sequence>
<dbReference type="RefSeq" id="WP_132316490.1">
    <property type="nucleotide sequence ID" value="NZ_FWZT01000004.1"/>
</dbReference>
<accession>A0A1Y6BKK9</accession>
<dbReference type="AlphaFoldDB" id="A0A1Y6BKK9"/>